<dbReference type="SUPFAM" id="SSF53474">
    <property type="entry name" value="alpha/beta-Hydrolases"/>
    <property type="match status" value="1"/>
</dbReference>
<evidence type="ECO:0000313" key="3">
    <source>
        <dbReference type="EMBL" id="MFD1945683.1"/>
    </source>
</evidence>
<dbReference type="InterPro" id="IPR051044">
    <property type="entry name" value="MAG_DAG_Lipase"/>
</dbReference>
<gene>
    <name evidence="3" type="ORF">ACFSDE_02680</name>
</gene>
<dbReference type="PANTHER" id="PTHR11614">
    <property type="entry name" value="PHOSPHOLIPASE-RELATED"/>
    <property type="match status" value="1"/>
</dbReference>
<evidence type="ECO:0000256" key="1">
    <source>
        <dbReference type="SAM" id="MobiDB-lite"/>
    </source>
</evidence>
<evidence type="ECO:0000259" key="2">
    <source>
        <dbReference type="Pfam" id="PF12146"/>
    </source>
</evidence>
<dbReference type="InterPro" id="IPR012354">
    <property type="entry name" value="Esterase_lipase"/>
</dbReference>
<dbReference type="Gene3D" id="3.40.50.1820">
    <property type="entry name" value="alpha/beta hydrolase"/>
    <property type="match status" value="1"/>
</dbReference>
<dbReference type="EMBL" id="JBHUGD010000001">
    <property type="protein sequence ID" value="MFD1945683.1"/>
    <property type="molecule type" value="Genomic_DNA"/>
</dbReference>
<dbReference type="PIRSF" id="PIRSF017388">
    <property type="entry name" value="Esterase_lipase"/>
    <property type="match status" value="1"/>
</dbReference>
<organism evidence="3 4">
    <name type="scientific">Nocardioides aestuarii</name>
    <dbReference type="NCBI Taxonomy" id="252231"/>
    <lineage>
        <taxon>Bacteria</taxon>
        <taxon>Bacillati</taxon>
        <taxon>Actinomycetota</taxon>
        <taxon>Actinomycetes</taxon>
        <taxon>Propionibacteriales</taxon>
        <taxon>Nocardioidaceae</taxon>
        <taxon>Nocardioides</taxon>
    </lineage>
</organism>
<keyword evidence="3" id="KW-0378">Hydrolase</keyword>
<dbReference type="InterPro" id="IPR022742">
    <property type="entry name" value="Hydrolase_4"/>
</dbReference>
<accession>A0ABW4TJW1</accession>
<dbReference type="GO" id="GO:0016787">
    <property type="term" value="F:hydrolase activity"/>
    <property type="evidence" value="ECO:0007669"/>
    <property type="project" value="UniProtKB-KW"/>
</dbReference>
<sequence length="262" mass="28193">MPSSPASSHPLTRPWSAPATPDRTGGRSIGVLLVHGFTGSPASMRPWGEHLAEQGYAVEVPLLPGHGTRWQDLNEVAWTDWLDTASAALDRLLASCEAVVVAGLSMGGSVVLRLAEERPGDVAGIVLVNPFVSSTRKELLALPVLQRVVPSLKGVVNDIKKPGQDEVGYPRLPIKGLYQVTRLWQALVPDLPKVTQPVLYFQSAEDHVIDQSSADTVLTAVSSRDTDHRVLTNSYHVATLDHDADDIFAGSAEFVARVTDRG</sequence>
<protein>
    <submittedName>
        <fullName evidence="3">Alpha/beta hydrolase</fullName>
    </submittedName>
</protein>
<keyword evidence="4" id="KW-1185">Reference proteome</keyword>
<dbReference type="RefSeq" id="WP_343915416.1">
    <property type="nucleotide sequence ID" value="NZ_BAAAJT010000002.1"/>
</dbReference>
<evidence type="ECO:0000313" key="4">
    <source>
        <dbReference type="Proteomes" id="UP001597351"/>
    </source>
</evidence>
<comment type="caution">
    <text evidence="3">The sequence shown here is derived from an EMBL/GenBank/DDBJ whole genome shotgun (WGS) entry which is preliminary data.</text>
</comment>
<proteinExistence type="predicted"/>
<name>A0ABW4TJW1_9ACTN</name>
<feature type="domain" description="Serine aminopeptidase S33" evidence="2">
    <location>
        <begin position="31"/>
        <end position="241"/>
    </location>
</feature>
<reference evidence="4" key="1">
    <citation type="journal article" date="2019" name="Int. J. Syst. Evol. Microbiol.">
        <title>The Global Catalogue of Microorganisms (GCM) 10K type strain sequencing project: providing services to taxonomists for standard genome sequencing and annotation.</title>
        <authorList>
            <consortium name="The Broad Institute Genomics Platform"/>
            <consortium name="The Broad Institute Genome Sequencing Center for Infectious Disease"/>
            <person name="Wu L."/>
            <person name="Ma J."/>
        </authorList>
    </citation>
    <scope>NUCLEOTIDE SEQUENCE [LARGE SCALE GENOMIC DNA]</scope>
    <source>
        <strain evidence="4">CGMCC 1.12477</strain>
    </source>
</reference>
<feature type="compositionally biased region" description="Polar residues" evidence="1">
    <location>
        <begin position="1"/>
        <end position="10"/>
    </location>
</feature>
<dbReference type="InterPro" id="IPR029058">
    <property type="entry name" value="AB_hydrolase_fold"/>
</dbReference>
<feature type="region of interest" description="Disordered" evidence="1">
    <location>
        <begin position="1"/>
        <end position="23"/>
    </location>
</feature>
<dbReference type="Proteomes" id="UP001597351">
    <property type="component" value="Unassembled WGS sequence"/>
</dbReference>
<dbReference type="Pfam" id="PF12146">
    <property type="entry name" value="Hydrolase_4"/>
    <property type="match status" value="1"/>
</dbReference>